<protein>
    <submittedName>
        <fullName evidence="1">Uncharacterized protein</fullName>
    </submittedName>
</protein>
<accession>A0AAV7PTL4</accession>
<proteinExistence type="predicted"/>
<evidence type="ECO:0000313" key="1">
    <source>
        <dbReference type="EMBL" id="KAJ1129813.1"/>
    </source>
</evidence>
<organism evidence="1 2">
    <name type="scientific">Pleurodeles waltl</name>
    <name type="common">Iberian ribbed newt</name>
    <dbReference type="NCBI Taxonomy" id="8319"/>
    <lineage>
        <taxon>Eukaryota</taxon>
        <taxon>Metazoa</taxon>
        <taxon>Chordata</taxon>
        <taxon>Craniata</taxon>
        <taxon>Vertebrata</taxon>
        <taxon>Euteleostomi</taxon>
        <taxon>Amphibia</taxon>
        <taxon>Batrachia</taxon>
        <taxon>Caudata</taxon>
        <taxon>Salamandroidea</taxon>
        <taxon>Salamandridae</taxon>
        <taxon>Pleurodelinae</taxon>
        <taxon>Pleurodeles</taxon>
    </lineage>
</organism>
<sequence length="116" mass="13358">MRDAAISNAQKRVRQSDLEICIVQTTREYTRTPTSTVRRRLELAKMELNSLYTSQVEYALQRLKGCHYEHGEKAGRLLAAQLCQREAVLAIPALRNPPVRLSHTHMQLQRSLVIFI</sequence>
<keyword evidence="2" id="KW-1185">Reference proteome</keyword>
<name>A0AAV7PTL4_PLEWA</name>
<gene>
    <name evidence="1" type="ORF">NDU88_008178</name>
</gene>
<dbReference type="AlphaFoldDB" id="A0AAV7PTL4"/>
<dbReference type="Proteomes" id="UP001066276">
    <property type="component" value="Chromosome 7"/>
</dbReference>
<evidence type="ECO:0000313" key="2">
    <source>
        <dbReference type="Proteomes" id="UP001066276"/>
    </source>
</evidence>
<dbReference type="EMBL" id="JANPWB010000011">
    <property type="protein sequence ID" value="KAJ1129813.1"/>
    <property type="molecule type" value="Genomic_DNA"/>
</dbReference>
<comment type="caution">
    <text evidence="1">The sequence shown here is derived from an EMBL/GenBank/DDBJ whole genome shotgun (WGS) entry which is preliminary data.</text>
</comment>
<reference evidence="1" key="1">
    <citation type="journal article" date="2022" name="bioRxiv">
        <title>Sequencing and chromosome-scale assembly of the giantPleurodeles waltlgenome.</title>
        <authorList>
            <person name="Brown T."/>
            <person name="Elewa A."/>
            <person name="Iarovenko S."/>
            <person name="Subramanian E."/>
            <person name="Araus A.J."/>
            <person name="Petzold A."/>
            <person name="Susuki M."/>
            <person name="Suzuki K.-i.T."/>
            <person name="Hayashi T."/>
            <person name="Toyoda A."/>
            <person name="Oliveira C."/>
            <person name="Osipova E."/>
            <person name="Leigh N.D."/>
            <person name="Simon A."/>
            <person name="Yun M.H."/>
        </authorList>
    </citation>
    <scope>NUCLEOTIDE SEQUENCE</scope>
    <source>
        <strain evidence="1">20211129_DDA</strain>
        <tissue evidence="1">Liver</tissue>
    </source>
</reference>